<evidence type="ECO:0000313" key="3">
    <source>
        <dbReference type="Proteomes" id="UP001500403"/>
    </source>
</evidence>
<evidence type="ECO:0008006" key="4">
    <source>
        <dbReference type="Google" id="ProtNLM"/>
    </source>
</evidence>
<keyword evidence="1" id="KW-0472">Membrane</keyword>
<feature type="transmembrane region" description="Helical" evidence="1">
    <location>
        <begin position="132"/>
        <end position="151"/>
    </location>
</feature>
<name>A0ABP6K449_9ACTN</name>
<keyword evidence="1" id="KW-0812">Transmembrane</keyword>
<reference evidence="3" key="1">
    <citation type="journal article" date="2019" name="Int. J. Syst. Evol. Microbiol.">
        <title>The Global Catalogue of Microorganisms (GCM) 10K type strain sequencing project: providing services to taxonomists for standard genome sequencing and annotation.</title>
        <authorList>
            <consortium name="The Broad Institute Genomics Platform"/>
            <consortium name="The Broad Institute Genome Sequencing Center for Infectious Disease"/>
            <person name="Wu L."/>
            <person name="Ma J."/>
        </authorList>
    </citation>
    <scope>NUCLEOTIDE SEQUENCE [LARGE SCALE GENOMIC DNA]</scope>
    <source>
        <strain evidence="3">JCM 9088</strain>
    </source>
</reference>
<keyword evidence="1" id="KW-1133">Transmembrane helix</keyword>
<sequence>MSCRYLRNPGGVYLAVSDFSALLVSVWILYVPLGIATLLFVSNQIRDRRFRSRGTETGAVRKKRIRRGGNAVENVNCTYRPNPRLEVYRMVSSPKRAPRLGERFKVVFAPEKPTSAVSAQYLYSFESRIGSVVQGAFVLVAAVAVLLHTVVS</sequence>
<gene>
    <name evidence="2" type="ORF">GCM10010446_63460</name>
</gene>
<comment type="caution">
    <text evidence="2">The sequence shown here is derived from an EMBL/GenBank/DDBJ whole genome shotgun (WGS) entry which is preliminary data.</text>
</comment>
<protein>
    <recommendedName>
        <fullName evidence="4">DUF3592 domain-containing protein</fullName>
    </recommendedName>
</protein>
<organism evidence="2 3">
    <name type="scientific">Streptomyces enissocaesilis</name>
    <dbReference type="NCBI Taxonomy" id="332589"/>
    <lineage>
        <taxon>Bacteria</taxon>
        <taxon>Bacillati</taxon>
        <taxon>Actinomycetota</taxon>
        <taxon>Actinomycetes</taxon>
        <taxon>Kitasatosporales</taxon>
        <taxon>Streptomycetaceae</taxon>
        <taxon>Streptomyces</taxon>
        <taxon>Streptomyces rochei group</taxon>
    </lineage>
</organism>
<dbReference type="Proteomes" id="UP001500403">
    <property type="component" value="Unassembled WGS sequence"/>
</dbReference>
<proteinExistence type="predicted"/>
<keyword evidence="3" id="KW-1185">Reference proteome</keyword>
<evidence type="ECO:0000313" key="2">
    <source>
        <dbReference type="EMBL" id="GAA2969014.1"/>
    </source>
</evidence>
<dbReference type="EMBL" id="BAAAUD010000072">
    <property type="protein sequence ID" value="GAA2969014.1"/>
    <property type="molecule type" value="Genomic_DNA"/>
</dbReference>
<feature type="transmembrane region" description="Helical" evidence="1">
    <location>
        <begin position="20"/>
        <end position="41"/>
    </location>
</feature>
<evidence type="ECO:0000256" key="1">
    <source>
        <dbReference type="SAM" id="Phobius"/>
    </source>
</evidence>
<accession>A0ABP6K449</accession>